<feature type="domain" description="Helicase ATP-binding" evidence="13">
    <location>
        <begin position="40"/>
        <end position="223"/>
    </location>
</feature>
<dbReference type="InterPro" id="IPR004589">
    <property type="entry name" value="DNA_helicase_ATP-dep_RecQ"/>
</dbReference>
<dbReference type="PROSITE" id="PS51192">
    <property type="entry name" value="HELICASE_ATP_BIND_1"/>
    <property type="match status" value="1"/>
</dbReference>
<keyword evidence="4 11" id="KW-0378">Hydrolase</keyword>
<comment type="catalytic activity">
    <reaction evidence="11">
        <text>ATP + H2O = ADP + phosphate + H(+)</text>
        <dbReference type="Rhea" id="RHEA:13065"/>
        <dbReference type="ChEBI" id="CHEBI:15377"/>
        <dbReference type="ChEBI" id="CHEBI:15378"/>
        <dbReference type="ChEBI" id="CHEBI:30616"/>
        <dbReference type="ChEBI" id="CHEBI:43474"/>
        <dbReference type="ChEBI" id="CHEBI:456216"/>
    </reaction>
</comment>
<dbReference type="GO" id="GO:0016787">
    <property type="term" value="F:hydrolase activity"/>
    <property type="evidence" value="ECO:0007669"/>
    <property type="project" value="UniProtKB-KW"/>
</dbReference>
<dbReference type="GO" id="GO:0005524">
    <property type="term" value="F:ATP binding"/>
    <property type="evidence" value="ECO:0007669"/>
    <property type="project" value="UniProtKB-KW"/>
</dbReference>
<keyword evidence="5 11" id="KW-0347">Helicase</keyword>
<evidence type="ECO:0000256" key="6">
    <source>
        <dbReference type="ARBA" id="ARBA00022840"/>
    </source>
</evidence>
<feature type="domain" description="Helicase C-terminal" evidence="14">
    <location>
        <begin position="262"/>
        <end position="411"/>
    </location>
</feature>
<dbReference type="EMBL" id="MU157859">
    <property type="protein sequence ID" value="KAF9527696.1"/>
    <property type="molecule type" value="Genomic_DNA"/>
</dbReference>
<dbReference type="GO" id="GO:0009378">
    <property type="term" value="F:four-way junction helicase activity"/>
    <property type="evidence" value="ECO:0007669"/>
    <property type="project" value="TreeGrafter"/>
</dbReference>
<dbReference type="InterPro" id="IPR032284">
    <property type="entry name" value="RecQ_Zn-bd"/>
</dbReference>
<keyword evidence="2" id="KW-0479">Metal-binding</keyword>
<dbReference type="PANTHER" id="PTHR13710">
    <property type="entry name" value="DNA HELICASE RECQ FAMILY MEMBER"/>
    <property type="match status" value="1"/>
</dbReference>
<comment type="subcellular location">
    <subcellularLocation>
        <location evidence="11">Nucleus</location>
    </subcellularLocation>
</comment>
<keyword evidence="9 11" id="KW-0539">Nucleus</keyword>
<dbReference type="GO" id="GO:0005694">
    <property type="term" value="C:chromosome"/>
    <property type="evidence" value="ECO:0007669"/>
    <property type="project" value="TreeGrafter"/>
</dbReference>
<evidence type="ECO:0000256" key="2">
    <source>
        <dbReference type="ARBA" id="ARBA00022723"/>
    </source>
</evidence>
<dbReference type="Pfam" id="PF00270">
    <property type="entry name" value="DEAD"/>
    <property type="match status" value="1"/>
</dbReference>
<evidence type="ECO:0000256" key="12">
    <source>
        <dbReference type="SAM" id="MobiDB-lite"/>
    </source>
</evidence>
<dbReference type="PANTHER" id="PTHR13710:SF105">
    <property type="entry name" value="ATP-DEPENDENT DNA HELICASE Q1"/>
    <property type="match status" value="1"/>
</dbReference>
<comment type="catalytic activity">
    <reaction evidence="10 11">
        <text>Couples ATP hydrolysis with the unwinding of duplex DNA by translocating in the 3'-5' direction.</text>
        <dbReference type="EC" id="5.6.2.4"/>
    </reaction>
</comment>
<protein>
    <recommendedName>
        <fullName evidence="11">ATP-dependent DNA helicase</fullName>
        <ecNumber evidence="11">5.6.2.4</ecNumber>
    </recommendedName>
</protein>
<evidence type="ECO:0000259" key="14">
    <source>
        <dbReference type="PROSITE" id="PS51194"/>
    </source>
</evidence>
<dbReference type="PROSITE" id="PS51194">
    <property type="entry name" value="HELICASE_CTER"/>
    <property type="match status" value="1"/>
</dbReference>
<dbReference type="OrthoDB" id="10261556at2759"/>
<proteinExistence type="inferred from homology"/>
<evidence type="ECO:0000256" key="10">
    <source>
        <dbReference type="ARBA" id="ARBA00034617"/>
    </source>
</evidence>
<gene>
    <name evidence="15" type="ORF">CPB83DRAFT_768129</name>
</gene>
<keyword evidence="3 11" id="KW-0547">Nucleotide-binding</keyword>
<keyword evidence="6 11" id="KW-0067">ATP-binding</keyword>
<dbReference type="NCBIfam" id="TIGR00614">
    <property type="entry name" value="recQ_fam"/>
    <property type="match status" value="1"/>
</dbReference>
<dbReference type="InterPro" id="IPR036388">
    <property type="entry name" value="WH-like_DNA-bd_sf"/>
</dbReference>
<dbReference type="SMART" id="SM00487">
    <property type="entry name" value="DEXDc"/>
    <property type="match status" value="1"/>
</dbReference>
<name>A0A9P6EDY6_9AGAR</name>
<keyword evidence="8" id="KW-0413">Isomerase</keyword>
<evidence type="ECO:0000256" key="7">
    <source>
        <dbReference type="ARBA" id="ARBA00023125"/>
    </source>
</evidence>
<dbReference type="EC" id="5.6.2.4" evidence="11"/>
<dbReference type="CDD" id="cd18794">
    <property type="entry name" value="SF2_C_RecQ"/>
    <property type="match status" value="1"/>
</dbReference>
<evidence type="ECO:0000256" key="5">
    <source>
        <dbReference type="ARBA" id="ARBA00022806"/>
    </source>
</evidence>
<dbReference type="Gene3D" id="1.10.10.10">
    <property type="entry name" value="Winged helix-like DNA-binding domain superfamily/Winged helix DNA-binding domain"/>
    <property type="match status" value="1"/>
</dbReference>
<dbReference type="InterPro" id="IPR027417">
    <property type="entry name" value="P-loop_NTPase"/>
</dbReference>
<keyword evidence="16" id="KW-1185">Reference proteome</keyword>
<accession>A0A9P6EDY6</accession>
<dbReference type="GO" id="GO:0003677">
    <property type="term" value="F:DNA binding"/>
    <property type="evidence" value="ECO:0007669"/>
    <property type="project" value="UniProtKB-KW"/>
</dbReference>
<feature type="compositionally biased region" description="Polar residues" evidence="12">
    <location>
        <begin position="609"/>
        <end position="618"/>
    </location>
</feature>
<dbReference type="GO" id="GO:0043138">
    <property type="term" value="F:3'-5' DNA helicase activity"/>
    <property type="evidence" value="ECO:0007669"/>
    <property type="project" value="UniProtKB-EC"/>
</dbReference>
<dbReference type="InterPro" id="IPR002464">
    <property type="entry name" value="DNA/RNA_helicase_DEAH_CS"/>
</dbReference>
<dbReference type="InterPro" id="IPR001650">
    <property type="entry name" value="Helicase_C-like"/>
</dbReference>
<dbReference type="SMART" id="SM00490">
    <property type="entry name" value="HELICc"/>
    <property type="match status" value="1"/>
</dbReference>
<feature type="compositionally biased region" description="Acidic residues" evidence="12">
    <location>
        <begin position="657"/>
        <end position="666"/>
    </location>
</feature>
<evidence type="ECO:0000313" key="16">
    <source>
        <dbReference type="Proteomes" id="UP000807306"/>
    </source>
</evidence>
<dbReference type="SUPFAM" id="SSF52540">
    <property type="entry name" value="P-loop containing nucleoside triphosphate hydrolases"/>
    <property type="match status" value="1"/>
</dbReference>
<dbReference type="Pfam" id="PF16124">
    <property type="entry name" value="RecQ_Zn_bind"/>
    <property type="match status" value="1"/>
</dbReference>
<feature type="compositionally biased region" description="Acidic residues" evidence="12">
    <location>
        <begin position="630"/>
        <end position="640"/>
    </location>
</feature>
<evidence type="ECO:0000256" key="9">
    <source>
        <dbReference type="ARBA" id="ARBA00023242"/>
    </source>
</evidence>
<comment type="similarity">
    <text evidence="1 11">Belongs to the helicase family. RecQ subfamily.</text>
</comment>
<dbReference type="PROSITE" id="PS00690">
    <property type="entry name" value="DEAH_ATP_HELICASE"/>
    <property type="match status" value="1"/>
</dbReference>
<feature type="region of interest" description="Disordered" evidence="12">
    <location>
        <begin position="597"/>
        <end position="702"/>
    </location>
</feature>
<reference evidence="15" key="1">
    <citation type="submission" date="2020-11" db="EMBL/GenBank/DDBJ databases">
        <authorList>
            <consortium name="DOE Joint Genome Institute"/>
            <person name="Ahrendt S."/>
            <person name="Riley R."/>
            <person name="Andreopoulos W."/>
            <person name="Labutti K."/>
            <person name="Pangilinan J."/>
            <person name="Ruiz-Duenas F.J."/>
            <person name="Barrasa J.M."/>
            <person name="Sanchez-Garcia M."/>
            <person name="Camarero S."/>
            <person name="Miyauchi S."/>
            <person name="Serrano A."/>
            <person name="Linde D."/>
            <person name="Babiker R."/>
            <person name="Drula E."/>
            <person name="Ayuso-Fernandez I."/>
            <person name="Pacheco R."/>
            <person name="Padilla G."/>
            <person name="Ferreira P."/>
            <person name="Barriuso J."/>
            <person name="Kellner H."/>
            <person name="Castanera R."/>
            <person name="Alfaro M."/>
            <person name="Ramirez L."/>
            <person name="Pisabarro A.G."/>
            <person name="Kuo A."/>
            <person name="Tritt A."/>
            <person name="Lipzen A."/>
            <person name="He G."/>
            <person name="Yan M."/>
            <person name="Ng V."/>
            <person name="Cullen D."/>
            <person name="Martin F."/>
            <person name="Rosso M.-N."/>
            <person name="Henrissat B."/>
            <person name="Hibbett D."/>
            <person name="Martinez A.T."/>
            <person name="Grigoriev I.V."/>
        </authorList>
    </citation>
    <scope>NUCLEOTIDE SEQUENCE</scope>
    <source>
        <strain evidence="15">CBS 506.95</strain>
    </source>
</reference>
<evidence type="ECO:0000256" key="8">
    <source>
        <dbReference type="ARBA" id="ARBA00023235"/>
    </source>
</evidence>
<organism evidence="15 16">
    <name type="scientific">Crepidotus variabilis</name>
    <dbReference type="NCBI Taxonomy" id="179855"/>
    <lineage>
        <taxon>Eukaryota</taxon>
        <taxon>Fungi</taxon>
        <taxon>Dikarya</taxon>
        <taxon>Basidiomycota</taxon>
        <taxon>Agaricomycotina</taxon>
        <taxon>Agaricomycetes</taxon>
        <taxon>Agaricomycetidae</taxon>
        <taxon>Agaricales</taxon>
        <taxon>Agaricineae</taxon>
        <taxon>Crepidotaceae</taxon>
        <taxon>Crepidotus</taxon>
    </lineage>
</organism>
<dbReference type="GO" id="GO:0005737">
    <property type="term" value="C:cytoplasm"/>
    <property type="evidence" value="ECO:0007669"/>
    <property type="project" value="TreeGrafter"/>
</dbReference>
<evidence type="ECO:0000256" key="3">
    <source>
        <dbReference type="ARBA" id="ARBA00022741"/>
    </source>
</evidence>
<dbReference type="AlphaFoldDB" id="A0A9P6EDY6"/>
<dbReference type="FunFam" id="3.40.50.300:FF:001389">
    <property type="entry name" value="ATP-dependent DNA helicase RecQ"/>
    <property type="match status" value="1"/>
</dbReference>
<dbReference type="InterPro" id="IPR011545">
    <property type="entry name" value="DEAD/DEAH_box_helicase_dom"/>
</dbReference>
<dbReference type="InterPro" id="IPR014001">
    <property type="entry name" value="Helicase_ATP-bd"/>
</dbReference>
<dbReference type="GO" id="GO:0000724">
    <property type="term" value="P:double-strand break repair via homologous recombination"/>
    <property type="evidence" value="ECO:0007669"/>
    <property type="project" value="TreeGrafter"/>
</dbReference>
<dbReference type="GO" id="GO:0005634">
    <property type="term" value="C:nucleus"/>
    <property type="evidence" value="ECO:0007669"/>
    <property type="project" value="UniProtKB-SubCell"/>
</dbReference>
<evidence type="ECO:0000256" key="4">
    <source>
        <dbReference type="ARBA" id="ARBA00022801"/>
    </source>
</evidence>
<dbReference type="GO" id="GO:0046872">
    <property type="term" value="F:metal ion binding"/>
    <property type="evidence" value="ECO:0007669"/>
    <property type="project" value="UniProtKB-KW"/>
</dbReference>
<sequence length="728" mass="80861">MPQGGVDYMTEAFDWTNGLKARMKSVFNIREFRLCQEGVCNANMDGRDIICIMPTGGGKSLTYQLPALLMTGCTLVISPLISLMTDQILHLREAKIEAVMLTSATRDSEKKQTIERLKALAERRSNPSTGEIKLIYVTPEKMSKDKSFRALLQKVDAAKKLARIVIDEAHCVSQLGHDFRKDYKELHLLRKIFPSVPIMALSATCGARVMKDLISILGLRDTVSGTDAPPQGTILFTSPLYRKNLHYRVVPKPESSKEHLEVMKTYILENHANETGIIYCLSKKDTETVAEQLREQSEGRIKTGVYHADVDPGTKERLHAAWREGKVKVVCATIAFGMGIDKGDVRFVLHHSKSLEGFYQESGRAGRDGKDSDCILYYRPQDASTMAATAARDTEGEDKLHAVLDFAEDLTTCRKVQFAEYFSHSSQLSVSSWSTSETGALDRCGHCDNCTRPAGSTENRDCTLAAWQLLKITQSVRQQGGKLTLTKLAALARGGKGAYDVSTKKGRRQEKETFTIDLDAVASGSVDMSKLDIEHLIVRLMTKRFFTEDYQQTAYSMNVYVAPGQAAARLNHQTRQTIEAGSASVKYQFDFIKPGSKAKKSKAAKPKTTDSGQPSKSTIPAKRKNLTIDSDLDDSPDDMYDSNSDNGGRTMLPVPNIDDDSDEGEFMDWSYSMRDDPKPKSQPPLPTPKKRLKITEPQTSKANYKTNKGVKINIIQEGDIEVVELSSD</sequence>
<keyword evidence="7" id="KW-0238">DNA-binding</keyword>
<evidence type="ECO:0000259" key="13">
    <source>
        <dbReference type="PROSITE" id="PS51192"/>
    </source>
</evidence>
<evidence type="ECO:0000256" key="1">
    <source>
        <dbReference type="ARBA" id="ARBA00005446"/>
    </source>
</evidence>
<evidence type="ECO:0000313" key="15">
    <source>
        <dbReference type="EMBL" id="KAF9527696.1"/>
    </source>
</evidence>
<dbReference type="Pfam" id="PF00271">
    <property type="entry name" value="Helicase_C"/>
    <property type="match status" value="1"/>
</dbReference>
<dbReference type="Proteomes" id="UP000807306">
    <property type="component" value="Unassembled WGS sequence"/>
</dbReference>
<comment type="caution">
    <text evidence="15">The sequence shown here is derived from an EMBL/GenBank/DDBJ whole genome shotgun (WGS) entry which is preliminary data.</text>
</comment>
<evidence type="ECO:0000256" key="11">
    <source>
        <dbReference type="RuleBase" id="RU364117"/>
    </source>
</evidence>
<dbReference type="Gene3D" id="3.40.50.300">
    <property type="entry name" value="P-loop containing nucleotide triphosphate hydrolases"/>
    <property type="match status" value="2"/>
</dbReference>